<reference evidence="1 2" key="1">
    <citation type="submission" date="2018-10" db="EMBL/GenBank/DDBJ databases">
        <title>Sequencing the genomes of 1000 actinobacteria strains.</title>
        <authorList>
            <person name="Klenk H.-P."/>
        </authorList>
    </citation>
    <scope>NUCLEOTIDE SEQUENCE [LARGE SCALE GENOMIC DNA]</scope>
    <source>
        <strain evidence="1 2">DSM 43911</strain>
    </source>
</reference>
<dbReference type="AlphaFoldDB" id="A0A495XH25"/>
<dbReference type="OrthoDB" id="4256052at2"/>
<evidence type="ECO:0000313" key="1">
    <source>
        <dbReference type="EMBL" id="RKT72044.1"/>
    </source>
</evidence>
<evidence type="ECO:0000313" key="2">
    <source>
        <dbReference type="Proteomes" id="UP000272729"/>
    </source>
</evidence>
<dbReference type="Proteomes" id="UP000272729">
    <property type="component" value="Unassembled WGS sequence"/>
</dbReference>
<gene>
    <name evidence="1" type="ORF">DFJ66_5347</name>
</gene>
<comment type="caution">
    <text evidence="1">The sequence shown here is derived from an EMBL/GenBank/DDBJ whole genome shotgun (WGS) entry which is preliminary data.</text>
</comment>
<proteinExistence type="predicted"/>
<name>A0A495XH25_9PSEU</name>
<dbReference type="EMBL" id="RBXR01000001">
    <property type="protein sequence ID" value="RKT72044.1"/>
    <property type="molecule type" value="Genomic_DNA"/>
</dbReference>
<keyword evidence="2" id="KW-1185">Reference proteome</keyword>
<dbReference type="RefSeq" id="WP_121224788.1">
    <property type="nucleotide sequence ID" value="NZ_JBIUBA010000008.1"/>
</dbReference>
<organism evidence="1 2">
    <name type="scientific">Saccharothrix variisporea</name>
    <dbReference type="NCBI Taxonomy" id="543527"/>
    <lineage>
        <taxon>Bacteria</taxon>
        <taxon>Bacillati</taxon>
        <taxon>Actinomycetota</taxon>
        <taxon>Actinomycetes</taxon>
        <taxon>Pseudonocardiales</taxon>
        <taxon>Pseudonocardiaceae</taxon>
        <taxon>Saccharothrix</taxon>
    </lineage>
</organism>
<accession>A0A495XH25</accession>
<sequence>MEFVFGDKVGRDVYRQSGQNNSITVDNARSASPEKLEEAVTELRAFIAQLTRDGVVGEDGTVADPAELAAAVEAEPSRLPALRNAIAGGARDGVLSVVKDGVAALIVALTERML</sequence>
<protein>
    <submittedName>
        <fullName evidence="1">Uncharacterized protein</fullName>
    </submittedName>
</protein>